<comment type="similarity">
    <text evidence="3">Belongs to the methylenetetrahydrofolate reductase family.</text>
</comment>
<dbReference type="GO" id="GO:0004489">
    <property type="term" value="F:methylenetetrahydrofolate reductase [NAD(P)H] activity"/>
    <property type="evidence" value="ECO:0007669"/>
    <property type="project" value="InterPro"/>
</dbReference>
<evidence type="ECO:0000256" key="6">
    <source>
        <dbReference type="ARBA" id="ARBA00023002"/>
    </source>
</evidence>
<protein>
    <submittedName>
        <fullName evidence="8">Uncharacterized protein</fullName>
    </submittedName>
</protein>
<dbReference type="GO" id="GO:0005829">
    <property type="term" value="C:cytosol"/>
    <property type="evidence" value="ECO:0007669"/>
    <property type="project" value="TreeGrafter"/>
</dbReference>
<keyword evidence="5" id="KW-0274">FAD</keyword>
<organism evidence="8 9">
    <name type="scientific">Gongylonema pulchrum</name>
    <dbReference type="NCBI Taxonomy" id="637853"/>
    <lineage>
        <taxon>Eukaryota</taxon>
        <taxon>Metazoa</taxon>
        <taxon>Ecdysozoa</taxon>
        <taxon>Nematoda</taxon>
        <taxon>Chromadorea</taxon>
        <taxon>Rhabditida</taxon>
        <taxon>Spirurina</taxon>
        <taxon>Spiruromorpha</taxon>
        <taxon>Spiruroidea</taxon>
        <taxon>Gongylonematidae</taxon>
        <taxon>Gongylonema</taxon>
    </lineage>
</organism>
<keyword evidence="4" id="KW-0285">Flavoprotein</keyword>
<dbReference type="UniPathway" id="UPA00193"/>
<name>A0A3P6RDB8_9BILA</name>
<dbReference type="AlphaFoldDB" id="A0A3P6RDB8"/>
<dbReference type="PANTHER" id="PTHR45754:SF3">
    <property type="entry name" value="METHYLENETETRAHYDROFOLATE REDUCTASE (NADPH)"/>
    <property type="match status" value="1"/>
</dbReference>
<dbReference type="GO" id="GO:0071949">
    <property type="term" value="F:FAD binding"/>
    <property type="evidence" value="ECO:0007669"/>
    <property type="project" value="TreeGrafter"/>
</dbReference>
<comment type="pathway">
    <text evidence="2 7">One-carbon metabolism; tetrahydrofolate interconversion.</text>
</comment>
<evidence type="ECO:0000256" key="3">
    <source>
        <dbReference type="ARBA" id="ARBA00006743"/>
    </source>
</evidence>
<evidence type="ECO:0000313" key="9">
    <source>
        <dbReference type="Proteomes" id="UP000271098"/>
    </source>
</evidence>
<dbReference type="Gene3D" id="3.20.20.220">
    <property type="match status" value="1"/>
</dbReference>
<keyword evidence="6" id="KW-0560">Oxidoreductase</keyword>
<dbReference type="SUPFAM" id="SSF51730">
    <property type="entry name" value="FAD-linked oxidoreductase"/>
    <property type="match status" value="1"/>
</dbReference>
<dbReference type="InterPro" id="IPR029041">
    <property type="entry name" value="FAD-linked_oxidoreductase-like"/>
</dbReference>
<dbReference type="InterPro" id="IPR003171">
    <property type="entry name" value="Mehydrof_redctse-like"/>
</dbReference>
<evidence type="ECO:0000256" key="1">
    <source>
        <dbReference type="ARBA" id="ARBA00001974"/>
    </source>
</evidence>
<dbReference type="Pfam" id="PF02219">
    <property type="entry name" value="MTHFR"/>
    <property type="match status" value="1"/>
</dbReference>
<evidence type="ECO:0000256" key="2">
    <source>
        <dbReference type="ARBA" id="ARBA00004777"/>
    </source>
</evidence>
<dbReference type="CDD" id="cd00537">
    <property type="entry name" value="MTHFR"/>
    <property type="match status" value="1"/>
</dbReference>
<evidence type="ECO:0000256" key="7">
    <source>
        <dbReference type="RuleBase" id="RU004254"/>
    </source>
</evidence>
<accession>A0A3P6RDB8</accession>
<dbReference type="EMBL" id="UYRT01014157">
    <property type="protein sequence ID" value="VDK53763.1"/>
    <property type="molecule type" value="Genomic_DNA"/>
</dbReference>
<dbReference type="GO" id="GO:0009086">
    <property type="term" value="P:methionine biosynthetic process"/>
    <property type="evidence" value="ECO:0007669"/>
    <property type="project" value="TreeGrafter"/>
</dbReference>
<evidence type="ECO:0000256" key="5">
    <source>
        <dbReference type="ARBA" id="ARBA00022827"/>
    </source>
</evidence>
<evidence type="ECO:0000256" key="4">
    <source>
        <dbReference type="ARBA" id="ARBA00022630"/>
    </source>
</evidence>
<dbReference type="PANTHER" id="PTHR45754">
    <property type="entry name" value="METHYLENETETRAHYDROFOLATE REDUCTASE"/>
    <property type="match status" value="1"/>
</dbReference>
<keyword evidence="9" id="KW-1185">Reference proteome</keyword>
<dbReference type="OrthoDB" id="16284at2759"/>
<reference evidence="8 9" key="1">
    <citation type="submission" date="2018-11" db="EMBL/GenBank/DDBJ databases">
        <authorList>
            <consortium name="Pathogen Informatics"/>
        </authorList>
    </citation>
    <scope>NUCLEOTIDE SEQUENCE [LARGE SCALE GENOMIC DNA]</scope>
</reference>
<evidence type="ECO:0000313" key="8">
    <source>
        <dbReference type="EMBL" id="VDK53763.1"/>
    </source>
</evidence>
<sequence length="161" mass="18516">MYRFRALDMIRWIKEEYGDYFTIACSGYPTGHPEAPSYRADLLYLKSKVEAGADFIITQLFFDSEVYEKFLRDCREIGITVPIIPGILPIQSYGSIRRITEMSQLVIPDWIRSALEPIKNDDEAVRNFGIRHAVDLCRALFRSGSAPSVHLYTLNREASCR</sequence>
<comment type="cofactor">
    <cofactor evidence="1">
        <name>FAD</name>
        <dbReference type="ChEBI" id="CHEBI:57692"/>
    </cofactor>
</comment>
<dbReference type="Proteomes" id="UP000271098">
    <property type="component" value="Unassembled WGS sequence"/>
</dbReference>
<dbReference type="GO" id="GO:0035999">
    <property type="term" value="P:tetrahydrofolate interconversion"/>
    <property type="evidence" value="ECO:0007669"/>
    <property type="project" value="UniProtKB-UniPathway"/>
</dbReference>
<proteinExistence type="inferred from homology"/>
<gene>
    <name evidence="8" type="ORF">GPUH_LOCUS6192</name>
</gene>